<dbReference type="RefSeq" id="WP_135765599.1">
    <property type="nucleotide sequence ID" value="NZ_RQHV01000062.1"/>
</dbReference>
<dbReference type="Pfam" id="PF01171">
    <property type="entry name" value="ATP_bind_3"/>
    <property type="match status" value="1"/>
</dbReference>
<dbReference type="InterPro" id="IPR011063">
    <property type="entry name" value="TilS/TtcA_N"/>
</dbReference>
<dbReference type="EMBL" id="RQHV01000062">
    <property type="protein sequence ID" value="TGN06873.1"/>
    <property type="molecule type" value="Genomic_DNA"/>
</dbReference>
<evidence type="ECO:0000259" key="1">
    <source>
        <dbReference type="Pfam" id="PF01171"/>
    </source>
</evidence>
<sequence>MKYKLSQELRSHFESLLRRMGRNSLNLLQKTKTIVSYSGGKDSTLVLFFYEYLHKEYNCPSPYVFHFNHEIRNNEDEEKQMETFIRSRFSDFSFIKKKFLSLLPI</sequence>
<dbReference type="SUPFAM" id="SSF52402">
    <property type="entry name" value="Adenine nucleotide alpha hydrolases-like"/>
    <property type="match status" value="1"/>
</dbReference>
<dbReference type="Gene3D" id="3.40.50.620">
    <property type="entry name" value="HUPs"/>
    <property type="match status" value="1"/>
</dbReference>
<proteinExistence type="predicted"/>
<comment type="caution">
    <text evidence="2">The sequence shown here is derived from an EMBL/GenBank/DDBJ whole genome shotgun (WGS) entry which is preliminary data.</text>
</comment>
<keyword evidence="3" id="KW-1185">Reference proteome</keyword>
<name>A0A4R9LJ72_9LEPT</name>
<dbReference type="InterPro" id="IPR014729">
    <property type="entry name" value="Rossmann-like_a/b/a_fold"/>
</dbReference>
<reference evidence="2" key="1">
    <citation type="journal article" date="2019" name="PLoS Negl. Trop. Dis.">
        <title>Revisiting the worldwide diversity of Leptospira species in the environment.</title>
        <authorList>
            <person name="Vincent A.T."/>
            <person name="Schiettekatte O."/>
            <person name="Bourhy P."/>
            <person name="Veyrier F.J."/>
            <person name="Picardeau M."/>
        </authorList>
    </citation>
    <scope>NUCLEOTIDE SEQUENCE [LARGE SCALE GENOMIC DNA]</scope>
    <source>
        <strain evidence="2">201400974</strain>
    </source>
</reference>
<dbReference type="AlphaFoldDB" id="A0A4R9LJ72"/>
<dbReference type="Proteomes" id="UP000298264">
    <property type="component" value="Unassembled WGS sequence"/>
</dbReference>
<protein>
    <submittedName>
        <fullName evidence="2">Arginosuccinate synthase</fullName>
    </submittedName>
</protein>
<accession>A0A4R9LJ72</accession>
<dbReference type="OrthoDB" id="332165at2"/>
<organism evidence="2 3">
    <name type="scientific">Leptospira ilyithenensis</name>
    <dbReference type="NCBI Taxonomy" id="2484901"/>
    <lineage>
        <taxon>Bacteria</taxon>
        <taxon>Pseudomonadati</taxon>
        <taxon>Spirochaetota</taxon>
        <taxon>Spirochaetia</taxon>
        <taxon>Leptospirales</taxon>
        <taxon>Leptospiraceae</taxon>
        <taxon>Leptospira</taxon>
    </lineage>
</organism>
<gene>
    <name evidence="2" type="ORF">EHS11_17165</name>
</gene>
<evidence type="ECO:0000313" key="3">
    <source>
        <dbReference type="Proteomes" id="UP000298264"/>
    </source>
</evidence>
<dbReference type="CDD" id="cd01986">
    <property type="entry name" value="AANH-like"/>
    <property type="match status" value="1"/>
</dbReference>
<feature type="domain" description="tRNA(Ile)-lysidine/2-thiocytidine synthase N-terminal" evidence="1">
    <location>
        <begin position="33"/>
        <end position="81"/>
    </location>
</feature>
<evidence type="ECO:0000313" key="2">
    <source>
        <dbReference type="EMBL" id="TGN06873.1"/>
    </source>
</evidence>